<organism evidence="2 3">
    <name type="scientific">Alligator sinensis</name>
    <name type="common">Chinese alligator</name>
    <dbReference type="NCBI Taxonomy" id="38654"/>
    <lineage>
        <taxon>Eukaryota</taxon>
        <taxon>Metazoa</taxon>
        <taxon>Chordata</taxon>
        <taxon>Craniata</taxon>
        <taxon>Vertebrata</taxon>
        <taxon>Euteleostomi</taxon>
        <taxon>Archelosauria</taxon>
        <taxon>Archosauria</taxon>
        <taxon>Crocodylia</taxon>
        <taxon>Alligatoridae</taxon>
        <taxon>Alligatorinae</taxon>
        <taxon>Alligator</taxon>
    </lineage>
</organism>
<feature type="compositionally biased region" description="Pro residues" evidence="1">
    <location>
        <begin position="160"/>
        <end position="176"/>
    </location>
</feature>
<dbReference type="AlphaFoldDB" id="A0A3Q0HN01"/>
<dbReference type="InParanoid" id="A0A3Q0HN01"/>
<accession>A0A3Q0HN01</accession>
<gene>
    <name evidence="3" type="primary">LOC102381092</name>
</gene>
<proteinExistence type="predicted"/>
<evidence type="ECO:0000256" key="1">
    <source>
        <dbReference type="SAM" id="MobiDB-lite"/>
    </source>
</evidence>
<name>A0A3Q0HN01_ALLSI</name>
<keyword evidence="2" id="KW-1185">Reference proteome</keyword>
<evidence type="ECO:0000313" key="2">
    <source>
        <dbReference type="Proteomes" id="UP000189705"/>
    </source>
</evidence>
<feature type="region of interest" description="Disordered" evidence="1">
    <location>
        <begin position="151"/>
        <end position="187"/>
    </location>
</feature>
<reference evidence="3" key="1">
    <citation type="submission" date="2025-08" db="UniProtKB">
        <authorList>
            <consortium name="RefSeq"/>
        </authorList>
    </citation>
    <scope>IDENTIFICATION</scope>
</reference>
<sequence length="340" mass="36406">MEAEAYNLQVQQLHVGEWHQLNAGICHQGHSQSWAGPPFALVPAAVDPGPDPVIGLAGHRSGGEAGMWRMLCTSGRGTKWIWRSRTGSLPLLSKWWRPRSGRLLWWPGQWRPQRMTAECWTPSWPWQSPFVLPAAQVLVLPAPCQPPSAQTQMQQCLQWPGPPAPAHAPGPPPPGPTSVTHPSSMRPQSRTCLQWDQHCAWGLLALVAERGASCTARAAAALTPRQAPAGLSTACAPMVVWAEVGVLGTCPWPPPPRYHTPLPPTLGRHPEHTVHSMHGEEGALLVVGGVIGGGALWVRREGGTGSMFVEGNKVLSRKLSTVSMVLGVHGGAGACGQSPR</sequence>
<dbReference type="GeneID" id="102381092"/>
<dbReference type="KEGG" id="asn:102381092"/>
<dbReference type="RefSeq" id="XP_025071858.1">
    <property type="nucleotide sequence ID" value="XM_025216073.1"/>
</dbReference>
<dbReference type="Proteomes" id="UP000189705">
    <property type="component" value="Unplaced"/>
</dbReference>
<evidence type="ECO:0000313" key="3">
    <source>
        <dbReference type="RefSeq" id="XP_025071858.1"/>
    </source>
</evidence>
<protein>
    <submittedName>
        <fullName evidence="3">Uncharacterized protein LOC102381092 isoform X1</fullName>
    </submittedName>
</protein>
<feature type="compositionally biased region" description="Polar residues" evidence="1">
    <location>
        <begin position="177"/>
        <end position="187"/>
    </location>
</feature>